<accession>A0ABP8JWX1</accession>
<evidence type="ECO:0008006" key="4">
    <source>
        <dbReference type="Google" id="ProtNLM"/>
    </source>
</evidence>
<protein>
    <recommendedName>
        <fullName evidence="4">Transcription factor</fullName>
    </recommendedName>
</protein>
<evidence type="ECO:0000313" key="2">
    <source>
        <dbReference type="EMBL" id="GAA4397238.1"/>
    </source>
</evidence>
<dbReference type="Proteomes" id="UP001500390">
    <property type="component" value="Unassembled WGS sequence"/>
</dbReference>
<proteinExistence type="predicted"/>
<gene>
    <name evidence="2" type="ORF">GCM10023153_20940</name>
</gene>
<organism evidence="2 3">
    <name type="scientific">Ornithinibacter aureus</name>
    <dbReference type="NCBI Taxonomy" id="622664"/>
    <lineage>
        <taxon>Bacteria</taxon>
        <taxon>Bacillati</taxon>
        <taxon>Actinomycetota</taxon>
        <taxon>Actinomycetes</taxon>
        <taxon>Micrococcales</taxon>
        <taxon>Intrasporangiaceae</taxon>
        <taxon>Ornithinibacter</taxon>
    </lineage>
</organism>
<evidence type="ECO:0000313" key="3">
    <source>
        <dbReference type="Proteomes" id="UP001500390"/>
    </source>
</evidence>
<name>A0ABP8JWX1_9MICO</name>
<dbReference type="RefSeq" id="WP_159902355.1">
    <property type="nucleotide sequence ID" value="NZ_BAABFX010000028.1"/>
</dbReference>
<reference evidence="3" key="1">
    <citation type="journal article" date="2019" name="Int. J. Syst. Evol. Microbiol.">
        <title>The Global Catalogue of Microorganisms (GCM) 10K type strain sequencing project: providing services to taxonomists for standard genome sequencing and annotation.</title>
        <authorList>
            <consortium name="The Broad Institute Genomics Platform"/>
            <consortium name="The Broad Institute Genome Sequencing Center for Infectious Disease"/>
            <person name="Wu L."/>
            <person name="Ma J."/>
        </authorList>
    </citation>
    <scope>NUCLEOTIDE SEQUENCE [LARGE SCALE GENOMIC DNA]</scope>
    <source>
        <strain evidence="3">JCM 17738</strain>
    </source>
</reference>
<comment type="caution">
    <text evidence="2">The sequence shown here is derived from an EMBL/GenBank/DDBJ whole genome shotgun (WGS) entry which is preliminary data.</text>
</comment>
<keyword evidence="1" id="KW-1277">Toxin-antitoxin system</keyword>
<dbReference type="InterPro" id="IPR011660">
    <property type="entry name" value="VapB-like"/>
</dbReference>
<dbReference type="Pfam" id="PF07704">
    <property type="entry name" value="PSK_trans_fac"/>
    <property type="match status" value="1"/>
</dbReference>
<evidence type="ECO:0000256" key="1">
    <source>
        <dbReference type="ARBA" id="ARBA00022649"/>
    </source>
</evidence>
<dbReference type="EMBL" id="BAABFX010000028">
    <property type="protein sequence ID" value="GAA4397238.1"/>
    <property type="molecule type" value="Genomic_DNA"/>
</dbReference>
<sequence length="86" mass="9629">MGLNIKNERVHRLAREAARVTGRTQTGAIEEALVRLLREYDVDPDQARTAPVVDRVLAIAAQWQADPGRGHLRAEDLYDEVTGLPR</sequence>
<keyword evidence="3" id="KW-1185">Reference proteome</keyword>